<dbReference type="Gene3D" id="3.30.70.100">
    <property type="match status" value="1"/>
</dbReference>
<evidence type="ECO:0000259" key="1">
    <source>
        <dbReference type="PROSITE" id="PS51502"/>
    </source>
</evidence>
<dbReference type="PROSITE" id="PS51502">
    <property type="entry name" value="S_R_A_B_BARREL"/>
    <property type="match status" value="1"/>
</dbReference>
<evidence type="ECO:0000313" key="3">
    <source>
        <dbReference type="Proteomes" id="UP000198990"/>
    </source>
</evidence>
<dbReference type="SMART" id="SM00886">
    <property type="entry name" value="Dabb"/>
    <property type="match status" value="1"/>
</dbReference>
<dbReference type="STRING" id="228957.SAMN04488008_102221"/>
<dbReference type="OrthoDB" id="9808130at2"/>
<sequence length="96" mass="11207">MIKHTVTFKLKYAKGSEEESVFLKAAGDLRSIPGVENFECLRQISAKSHYEYALSMDFDSLQTYNTYSEHAEHTAFVSRYWAAYVEDFLELDYELM</sequence>
<keyword evidence="3" id="KW-1185">Reference proteome</keyword>
<dbReference type="InterPro" id="IPR013097">
    <property type="entry name" value="Dabb"/>
</dbReference>
<dbReference type="Proteomes" id="UP000198990">
    <property type="component" value="Unassembled WGS sequence"/>
</dbReference>
<accession>A0A1H7K424</accession>
<organism evidence="2 3">
    <name type="scientific">Maribacter orientalis</name>
    <dbReference type="NCBI Taxonomy" id="228957"/>
    <lineage>
        <taxon>Bacteria</taxon>
        <taxon>Pseudomonadati</taxon>
        <taxon>Bacteroidota</taxon>
        <taxon>Flavobacteriia</taxon>
        <taxon>Flavobacteriales</taxon>
        <taxon>Flavobacteriaceae</taxon>
        <taxon>Maribacter</taxon>
    </lineage>
</organism>
<feature type="domain" description="Stress-response A/B barrel" evidence="1">
    <location>
        <begin position="2"/>
        <end position="93"/>
    </location>
</feature>
<dbReference type="SUPFAM" id="SSF54909">
    <property type="entry name" value="Dimeric alpha+beta barrel"/>
    <property type="match status" value="1"/>
</dbReference>
<proteinExistence type="predicted"/>
<gene>
    <name evidence="2" type="ORF">SAMN04488008_102221</name>
</gene>
<name>A0A1H7K424_9FLAO</name>
<reference evidence="3" key="1">
    <citation type="submission" date="2016-10" db="EMBL/GenBank/DDBJ databases">
        <authorList>
            <person name="Varghese N."/>
            <person name="Submissions S."/>
        </authorList>
    </citation>
    <scope>NUCLEOTIDE SEQUENCE [LARGE SCALE GENOMIC DNA]</scope>
    <source>
        <strain evidence="3">DSM 16471</strain>
    </source>
</reference>
<dbReference type="EMBL" id="FNZN01000002">
    <property type="protein sequence ID" value="SEK81512.1"/>
    <property type="molecule type" value="Genomic_DNA"/>
</dbReference>
<dbReference type="Pfam" id="PF07876">
    <property type="entry name" value="Dabb"/>
    <property type="match status" value="1"/>
</dbReference>
<dbReference type="RefSeq" id="WP_091620618.1">
    <property type="nucleotide sequence ID" value="NZ_FNZN01000002.1"/>
</dbReference>
<evidence type="ECO:0000313" key="2">
    <source>
        <dbReference type="EMBL" id="SEK81512.1"/>
    </source>
</evidence>
<protein>
    <submittedName>
        <fullName evidence="2">Stress responsive A/B Barrel Domain</fullName>
    </submittedName>
</protein>
<dbReference type="InterPro" id="IPR011008">
    <property type="entry name" value="Dimeric_a/b-barrel"/>
</dbReference>
<dbReference type="AlphaFoldDB" id="A0A1H7K424"/>